<proteinExistence type="predicted"/>
<comment type="caution">
    <text evidence="1">The sequence shown here is derived from an EMBL/GenBank/DDBJ whole genome shotgun (WGS) entry which is preliminary data.</text>
</comment>
<feature type="non-terminal residue" evidence="1">
    <location>
        <position position="1"/>
    </location>
</feature>
<protein>
    <submittedName>
        <fullName evidence="1">Uncharacterized protein</fullName>
    </submittedName>
</protein>
<name>A0ABV0Q4I6_9TELE</name>
<accession>A0ABV0Q4I6</accession>
<evidence type="ECO:0000313" key="1">
    <source>
        <dbReference type="EMBL" id="MEQ2190422.1"/>
    </source>
</evidence>
<evidence type="ECO:0000313" key="2">
    <source>
        <dbReference type="Proteomes" id="UP001434883"/>
    </source>
</evidence>
<reference evidence="1 2" key="1">
    <citation type="submission" date="2021-06" db="EMBL/GenBank/DDBJ databases">
        <authorList>
            <person name="Palmer J.M."/>
        </authorList>
    </citation>
    <scope>NUCLEOTIDE SEQUENCE [LARGE SCALE GENOMIC DNA]</scope>
    <source>
        <strain evidence="1 2">XC_2019</strain>
        <tissue evidence="1">Muscle</tissue>
    </source>
</reference>
<dbReference type="EMBL" id="JAHRIN010000028">
    <property type="protein sequence ID" value="MEQ2190422.1"/>
    <property type="molecule type" value="Genomic_DNA"/>
</dbReference>
<keyword evidence="2" id="KW-1185">Reference proteome</keyword>
<gene>
    <name evidence="1" type="ORF">XENOCAPTIV_014092</name>
</gene>
<sequence>EVSQKGSWTVVGKYPVSPSFTTSEQNIFNNIKGHSLGDGHHASGSFNRKSSLCPHFLAEPLDGSNIPLGCPWRRLEPSRNAMMVAELKLQPCVLELCKFFSQCLCRPFSQKTRTKRFSHSSKIILLQAAGSGCYIIYNGRSW</sequence>
<organism evidence="1 2">
    <name type="scientific">Xenoophorus captivus</name>
    <dbReference type="NCBI Taxonomy" id="1517983"/>
    <lineage>
        <taxon>Eukaryota</taxon>
        <taxon>Metazoa</taxon>
        <taxon>Chordata</taxon>
        <taxon>Craniata</taxon>
        <taxon>Vertebrata</taxon>
        <taxon>Euteleostomi</taxon>
        <taxon>Actinopterygii</taxon>
        <taxon>Neopterygii</taxon>
        <taxon>Teleostei</taxon>
        <taxon>Neoteleostei</taxon>
        <taxon>Acanthomorphata</taxon>
        <taxon>Ovalentaria</taxon>
        <taxon>Atherinomorphae</taxon>
        <taxon>Cyprinodontiformes</taxon>
        <taxon>Goodeidae</taxon>
        <taxon>Xenoophorus</taxon>
    </lineage>
</organism>
<dbReference type="Proteomes" id="UP001434883">
    <property type="component" value="Unassembled WGS sequence"/>
</dbReference>